<dbReference type="OrthoDB" id="8740261at2"/>
<evidence type="ECO:0000256" key="4">
    <source>
        <dbReference type="ARBA" id="ARBA00022989"/>
    </source>
</evidence>
<feature type="domain" description="MacB-like periplasmic core" evidence="8">
    <location>
        <begin position="20"/>
        <end position="247"/>
    </location>
</feature>
<feature type="transmembrane region" description="Helical" evidence="6">
    <location>
        <begin position="441"/>
        <end position="464"/>
    </location>
</feature>
<feature type="transmembrane region" description="Helical" evidence="6">
    <location>
        <begin position="21"/>
        <end position="41"/>
    </location>
</feature>
<dbReference type="PANTHER" id="PTHR30572:SF18">
    <property type="entry name" value="ABC-TYPE MACROLIDE FAMILY EXPORT SYSTEM PERMEASE COMPONENT 2"/>
    <property type="match status" value="1"/>
</dbReference>
<proteinExistence type="predicted"/>
<dbReference type="InterPro" id="IPR050250">
    <property type="entry name" value="Macrolide_Exporter_MacB"/>
</dbReference>
<dbReference type="Pfam" id="PF12704">
    <property type="entry name" value="MacB_PCD"/>
    <property type="match status" value="2"/>
</dbReference>
<dbReference type="InterPro" id="IPR025857">
    <property type="entry name" value="MacB_PCD"/>
</dbReference>
<gene>
    <name evidence="9" type="ORF">C1H87_07085</name>
</gene>
<feature type="transmembrane region" description="Helical" evidence="6">
    <location>
        <begin position="303"/>
        <end position="325"/>
    </location>
</feature>
<evidence type="ECO:0000256" key="5">
    <source>
        <dbReference type="ARBA" id="ARBA00023136"/>
    </source>
</evidence>
<feature type="domain" description="MacB-like periplasmic core" evidence="8">
    <location>
        <begin position="452"/>
        <end position="619"/>
    </location>
</feature>
<sequence>MIRNYFKIAWRNLVKNRGFTFINIFGLSIGVAACILISIYISHESSYDKDVLNSENIYRITGTYIEDGRSETGIHCSANTARTILADFEEVENSGRLMANGLFYGAGSNDIRFDGEDTQHYEEGFTYADPSMIDIMDIQMVFGNAKTALSEPKTIVISETMANKYFQGSNPVGRAMYLNGNNKDPYKITGVMKPFASNSHLKYDFLITLSGVEFGEGEQNRWFQTNYFTYLVLKPGTDVANFEKKMSNRLIHKYIKPALLSAGFSMGDTLEDKLSMYLQPLTHINLHSAHINFESSSRNDIKIIWIFGIVALFILVIASINFINLSTAKSANRAKEVGLRKVVGSTRTQLIGQFLAESILISLIAFIIGTALSVVLMPLFRNMSGIDLVIPWSSFGFMPSIILFALAVGVLAGLYPSFYLSNFNPINVLKGKLSSGSKSSGLRSSLVVFQFTISIILIIGTLIVNQQMNFILNSKVGFEKDQVVQIYSTNILNNRVETFKEELKKLPGVNNVSISDYLPIEGTKRNGTGFVNEDKEGIDETVSGQAWVIDEDYLETLGMNLVAGRNFIAGRSSDEKAIIINQAMAEELRLEAPIGKRISRYDDSVSYEIIGVVEDFNFNTMKETVQPLCLFTGISPTITSVKLRTTDVATTLASIEAKWNEFVPNMAFRYEFMDASFAKMYNNVSRIKAIFTSFAILAILVACLGLLALSAYMVEQRNKEMSIRKVLGASVQTIFKLLTKNFLVLVIIALIVAIPVSYYVMQNWLQDYQYRIDMSWSVFFVAGIIAVTIALITVSFHAVKSALINPAESLRSE</sequence>
<keyword evidence="3 6" id="KW-0812">Transmembrane</keyword>
<feature type="domain" description="ABC3 transporter permease C-terminal" evidence="7">
    <location>
        <begin position="693"/>
        <end position="794"/>
    </location>
</feature>
<dbReference type="Pfam" id="PF02687">
    <property type="entry name" value="FtsX"/>
    <property type="match status" value="2"/>
</dbReference>
<dbReference type="PANTHER" id="PTHR30572">
    <property type="entry name" value="MEMBRANE COMPONENT OF TRANSPORTER-RELATED"/>
    <property type="match status" value="1"/>
</dbReference>
<keyword evidence="4 6" id="KW-1133">Transmembrane helix</keyword>
<evidence type="ECO:0000313" key="10">
    <source>
        <dbReference type="Proteomes" id="UP000235826"/>
    </source>
</evidence>
<evidence type="ECO:0000256" key="3">
    <source>
        <dbReference type="ARBA" id="ARBA00022692"/>
    </source>
</evidence>
<keyword evidence="2" id="KW-1003">Cell membrane</keyword>
<organism evidence="9 10">
    <name type="scientific">Flavivirga eckloniae</name>
    <dbReference type="NCBI Taxonomy" id="1803846"/>
    <lineage>
        <taxon>Bacteria</taxon>
        <taxon>Pseudomonadati</taxon>
        <taxon>Bacteroidota</taxon>
        <taxon>Flavobacteriia</taxon>
        <taxon>Flavobacteriales</taxon>
        <taxon>Flavobacteriaceae</taxon>
        <taxon>Flavivirga</taxon>
    </lineage>
</organism>
<dbReference type="GO" id="GO:0005886">
    <property type="term" value="C:plasma membrane"/>
    <property type="evidence" value="ECO:0007669"/>
    <property type="project" value="UniProtKB-SubCell"/>
</dbReference>
<dbReference type="Proteomes" id="UP000235826">
    <property type="component" value="Chromosome"/>
</dbReference>
<keyword evidence="5 6" id="KW-0472">Membrane</keyword>
<name>A0A2K9PN78_9FLAO</name>
<keyword evidence="10" id="KW-1185">Reference proteome</keyword>
<protein>
    <recommendedName>
        <fullName evidence="11">Cell division protein FtsX</fullName>
    </recommendedName>
</protein>
<dbReference type="GO" id="GO:0022857">
    <property type="term" value="F:transmembrane transporter activity"/>
    <property type="evidence" value="ECO:0007669"/>
    <property type="project" value="TreeGrafter"/>
</dbReference>
<evidence type="ECO:0000259" key="8">
    <source>
        <dbReference type="Pfam" id="PF12704"/>
    </source>
</evidence>
<evidence type="ECO:0000259" key="7">
    <source>
        <dbReference type="Pfam" id="PF02687"/>
    </source>
</evidence>
<feature type="transmembrane region" description="Helical" evidence="6">
    <location>
        <begin position="776"/>
        <end position="799"/>
    </location>
</feature>
<comment type="subcellular location">
    <subcellularLocation>
        <location evidence="1">Cell membrane</location>
        <topology evidence="1">Multi-pass membrane protein</topology>
    </subcellularLocation>
</comment>
<dbReference type="AlphaFoldDB" id="A0A2K9PN78"/>
<evidence type="ECO:0008006" key="11">
    <source>
        <dbReference type="Google" id="ProtNLM"/>
    </source>
</evidence>
<feature type="transmembrane region" description="Helical" evidence="6">
    <location>
        <begin position="742"/>
        <end position="761"/>
    </location>
</feature>
<evidence type="ECO:0000256" key="6">
    <source>
        <dbReference type="SAM" id="Phobius"/>
    </source>
</evidence>
<evidence type="ECO:0000256" key="2">
    <source>
        <dbReference type="ARBA" id="ARBA00022475"/>
    </source>
</evidence>
<feature type="transmembrane region" description="Helical" evidence="6">
    <location>
        <begin position="689"/>
        <end position="714"/>
    </location>
</feature>
<dbReference type="RefSeq" id="WP_102755140.1">
    <property type="nucleotide sequence ID" value="NZ_CP025791.1"/>
</dbReference>
<feature type="transmembrane region" description="Helical" evidence="6">
    <location>
        <begin position="354"/>
        <end position="377"/>
    </location>
</feature>
<dbReference type="EMBL" id="CP025791">
    <property type="protein sequence ID" value="AUP78485.1"/>
    <property type="molecule type" value="Genomic_DNA"/>
</dbReference>
<accession>A0A2K9PN78</accession>
<reference evidence="9 10" key="1">
    <citation type="submission" date="2018-01" db="EMBL/GenBank/DDBJ databases">
        <title>Complete genome sequence of Flavivirga eckloniae ECD14 isolated from seaweed Ecklonia cava.</title>
        <authorList>
            <person name="Lee J.H."/>
            <person name="Baik K.S."/>
            <person name="Seong C.N."/>
        </authorList>
    </citation>
    <scope>NUCLEOTIDE SEQUENCE [LARGE SCALE GENOMIC DNA]</scope>
    <source>
        <strain evidence="9 10">ECD14</strain>
    </source>
</reference>
<evidence type="ECO:0000313" key="9">
    <source>
        <dbReference type="EMBL" id="AUP78485.1"/>
    </source>
</evidence>
<dbReference type="InterPro" id="IPR003838">
    <property type="entry name" value="ABC3_permease_C"/>
</dbReference>
<evidence type="ECO:0000256" key="1">
    <source>
        <dbReference type="ARBA" id="ARBA00004651"/>
    </source>
</evidence>
<dbReference type="KEGG" id="fek:C1H87_07085"/>
<dbReference type="PROSITE" id="PS51257">
    <property type="entry name" value="PROKAR_LIPOPROTEIN"/>
    <property type="match status" value="1"/>
</dbReference>
<feature type="domain" description="ABC3 transporter permease C-terminal" evidence="7">
    <location>
        <begin position="309"/>
        <end position="425"/>
    </location>
</feature>
<feature type="transmembrane region" description="Helical" evidence="6">
    <location>
        <begin position="397"/>
        <end position="420"/>
    </location>
</feature>